<accession>A0A452R2E3</accession>
<evidence type="ECO:0000313" key="3">
    <source>
        <dbReference type="Proteomes" id="UP000291022"/>
    </source>
</evidence>
<evidence type="ECO:0000313" key="2">
    <source>
        <dbReference type="Ensembl" id="ENSUAMP00000012468.1"/>
    </source>
</evidence>
<feature type="compositionally biased region" description="Low complexity" evidence="1">
    <location>
        <begin position="382"/>
        <end position="408"/>
    </location>
</feature>
<evidence type="ECO:0008006" key="4">
    <source>
        <dbReference type="Google" id="ProtNLM"/>
    </source>
</evidence>
<dbReference type="Proteomes" id="UP000291022">
    <property type="component" value="Unassembled WGS sequence"/>
</dbReference>
<feature type="compositionally biased region" description="Low complexity" evidence="1">
    <location>
        <begin position="159"/>
        <end position="172"/>
    </location>
</feature>
<feature type="compositionally biased region" description="Basic and acidic residues" evidence="1">
    <location>
        <begin position="328"/>
        <end position="342"/>
    </location>
</feature>
<dbReference type="GO" id="GO:0007420">
    <property type="term" value="P:brain development"/>
    <property type="evidence" value="ECO:0007669"/>
    <property type="project" value="TreeGrafter"/>
</dbReference>
<dbReference type="InterPro" id="IPR046964">
    <property type="entry name" value="RTN1-4"/>
</dbReference>
<dbReference type="GeneTree" id="ENSGT00940000155077"/>
<dbReference type="PANTHER" id="PTHR45799">
    <property type="entry name" value="RETICULON-LIKE PROTEIN"/>
    <property type="match status" value="1"/>
</dbReference>
<evidence type="ECO:0000256" key="1">
    <source>
        <dbReference type="SAM" id="MobiDB-lite"/>
    </source>
</evidence>
<organism evidence="2 3">
    <name type="scientific">Ursus americanus</name>
    <name type="common">American black bear</name>
    <name type="synonym">Euarctos americanus</name>
    <dbReference type="NCBI Taxonomy" id="9643"/>
    <lineage>
        <taxon>Eukaryota</taxon>
        <taxon>Metazoa</taxon>
        <taxon>Chordata</taxon>
        <taxon>Craniata</taxon>
        <taxon>Vertebrata</taxon>
        <taxon>Euteleostomi</taxon>
        <taxon>Mammalia</taxon>
        <taxon>Eutheria</taxon>
        <taxon>Laurasiatheria</taxon>
        <taxon>Carnivora</taxon>
        <taxon>Caniformia</taxon>
        <taxon>Ursidae</taxon>
        <taxon>Ursus</taxon>
    </lineage>
</organism>
<keyword evidence="3" id="KW-1185">Reference proteome</keyword>
<feature type="region of interest" description="Disordered" evidence="1">
    <location>
        <begin position="47"/>
        <end position="81"/>
    </location>
</feature>
<dbReference type="GO" id="GO:0014069">
    <property type="term" value="C:postsynaptic density"/>
    <property type="evidence" value="ECO:0007669"/>
    <property type="project" value="TreeGrafter"/>
</dbReference>
<proteinExistence type="predicted"/>
<dbReference type="GO" id="GO:0005789">
    <property type="term" value="C:endoplasmic reticulum membrane"/>
    <property type="evidence" value="ECO:0007669"/>
    <property type="project" value="TreeGrafter"/>
</dbReference>
<feature type="region of interest" description="Disordered" evidence="1">
    <location>
        <begin position="120"/>
        <end position="245"/>
    </location>
</feature>
<dbReference type="GO" id="GO:0030182">
    <property type="term" value="P:neuron differentiation"/>
    <property type="evidence" value="ECO:0007669"/>
    <property type="project" value="TreeGrafter"/>
</dbReference>
<sequence length="581" mass="62287">MTPAESVEVNKILADPLDQMKAEAYKYIDITRPEEVKWREQCHPMLEEKGSDFKNKDTDISTKPEEAREPEKPVPVEGKILKDHLFEESTFVPYTDDLSEEQHSAPLITAPVKITLTEIEPSVETATQEKTPEKQDICLKPSPDTVPTVTVSEPEDDSPGSVTPPSSGTEPSAAESQGKCSISEDELITAIKEAKGLSYETTESPRPAGHVANRPEAKARSGLPTIPSPLDHEASSAESGDSEIELVSEDPLAAEDALPSGYVTFGHVGGPPPSPASPSIQYSILREEREAELDSELIIESCDASSASEESPKREQDSPPMKPGALDAIREEPGTRAEEGAANRRALADPGPFLTFPAAAPNAGPELSSGDRAPAPPEGPIAQQKPAEAASSSQSPAATQGPEPRGPGVAPPPLFLSKQQGKVTVFLMEGTCLLSRVLSLGALELLFWFCCSGAFQKFSSSIQAYISCDCTSDIVLDRLFCNLLPVTVKSGTVPTHTNTVLSLELFPPLSPRCFPFLLHPLLSDLFAYLFCYLSSQFLCLASEFCPCLSLSLISLLSPTQVFSHCLMGSTSQISGFGEFVS</sequence>
<protein>
    <recommendedName>
        <fullName evidence="4">Reticulon 1</fullName>
    </recommendedName>
</protein>
<dbReference type="GO" id="GO:0071787">
    <property type="term" value="P:endoplasmic reticulum tubular network formation"/>
    <property type="evidence" value="ECO:0007669"/>
    <property type="project" value="TreeGrafter"/>
</dbReference>
<name>A0A452R2E3_URSAM</name>
<feature type="region of interest" description="Disordered" evidence="1">
    <location>
        <begin position="299"/>
        <end position="414"/>
    </location>
</feature>
<dbReference type="PANTHER" id="PTHR45799:SF5">
    <property type="entry name" value="RETICULON-1"/>
    <property type="match status" value="1"/>
</dbReference>
<dbReference type="GO" id="GO:0043005">
    <property type="term" value="C:neuron projection"/>
    <property type="evidence" value="ECO:0007669"/>
    <property type="project" value="TreeGrafter"/>
</dbReference>
<dbReference type="AlphaFoldDB" id="A0A452R2E3"/>
<reference evidence="2" key="3">
    <citation type="submission" date="2025-09" db="UniProtKB">
        <authorList>
            <consortium name="Ensembl"/>
        </authorList>
    </citation>
    <scope>IDENTIFICATION</scope>
</reference>
<dbReference type="STRING" id="9643.ENSUAMP00000012468"/>
<reference evidence="2" key="2">
    <citation type="submission" date="2025-08" db="UniProtKB">
        <authorList>
            <consortium name="Ensembl"/>
        </authorList>
    </citation>
    <scope>IDENTIFICATION</scope>
</reference>
<reference evidence="3" key="1">
    <citation type="submission" date="2016-06" db="EMBL/GenBank/DDBJ databases">
        <title>De novo assembly and RNA-Seq shows season-dependent expression and editing in black bear kidneys.</title>
        <authorList>
            <person name="Korstanje R."/>
            <person name="Srivastava A."/>
            <person name="Sarsani V.K."/>
            <person name="Sheehan S.M."/>
            <person name="Seger R.L."/>
            <person name="Barter M.E."/>
            <person name="Lindqvist C."/>
            <person name="Brody L.C."/>
            <person name="Mullikin J.C."/>
        </authorList>
    </citation>
    <scope>NUCLEOTIDE SEQUENCE [LARGE SCALE GENOMIC DNA]</scope>
</reference>
<dbReference type="Ensembl" id="ENSUAMT00000014013.1">
    <property type="protein sequence ID" value="ENSUAMP00000012468.1"/>
    <property type="gene ID" value="ENSUAMG00000010096.1"/>
</dbReference>